<dbReference type="OrthoDB" id="2923771at2759"/>
<keyword evidence="1" id="KW-0812">Transmembrane</keyword>
<feature type="transmembrane region" description="Helical" evidence="1">
    <location>
        <begin position="254"/>
        <end position="275"/>
    </location>
</feature>
<protein>
    <submittedName>
        <fullName evidence="2">Uncharacterized protein</fullName>
    </submittedName>
</protein>
<reference evidence="2 3" key="1">
    <citation type="submission" date="2014-04" db="EMBL/GenBank/DDBJ databases">
        <authorList>
            <consortium name="DOE Joint Genome Institute"/>
            <person name="Kuo A."/>
            <person name="Zuccaro A."/>
            <person name="Kohler A."/>
            <person name="Nagy L.G."/>
            <person name="Floudas D."/>
            <person name="Copeland A."/>
            <person name="Barry K.W."/>
            <person name="Cichocki N."/>
            <person name="Veneault-Fourrey C."/>
            <person name="LaButti K."/>
            <person name="Lindquist E.A."/>
            <person name="Lipzen A."/>
            <person name="Lundell T."/>
            <person name="Morin E."/>
            <person name="Murat C."/>
            <person name="Sun H."/>
            <person name="Tunlid A."/>
            <person name="Henrissat B."/>
            <person name="Grigoriev I.V."/>
            <person name="Hibbett D.S."/>
            <person name="Martin F."/>
            <person name="Nordberg H.P."/>
            <person name="Cantor M.N."/>
            <person name="Hua S.X."/>
        </authorList>
    </citation>
    <scope>NUCLEOTIDE SEQUENCE [LARGE SCALE GENOMIC DNA]</scope>
    <source>
        <strain evidence="2 3">MAFF 305830</strain>
    </source>
</reference>
<keyword evidence="1" id="KW-1133">Transmembrane helix</keyword>
<dbReference type="HOGENOM" id="CLU_048458_0_0_1"/>
<accession>A0A0C3AP30</accession>
<dbReference type="EMBL" id="KN824307">
    <property type="protein sequence ID" value="KIM26335.1"/>
    <property type="molecule type" value="Genomic_DNA"/>
</dbReference>
<evidence type="ECO:0000313" key="3">
    <source>
        <dbReference type="Proteomes" id="UP000054097"/>
    </source>
</evidence>
<evidence type="ECO:0000313" key="2">
    <source>
        <dbReference type="EMBL" id="KIM26335.1"/>
    </source>
</evidence>
<keyword evidence="3" id="KW-1185">Reference proteome</keyword>
<dbReference type="Proteomes" id="UP000054097">
    <property type="component" value="Unassembled WGS sequence"/>
</dbReference>
<organism evidence="2 3">
    <name type="scientific">Serendipita vermifera MAFF 305830</name>
    <dbReference type="NCBI Taxonomy" id="933852"/>
    <lineage>
        <taxon>Eukaryota</taxon>
        <taxon>Fungi</taxon>
        <taxon>Dikarya</taxon>
        <taxon>Basidiomycota</taxon>
        <taxon>Agaricomycotina</taxon>
        <taxon>Agaricomycetes</taxon>
        <taxon>Sebacinales</taxon>
        <taxon>Serendipitaceae</taxon>
        <taxon>Serendipita</taxon>
    </lineage>
</organism>
<reference evidence="3" key="2">
    <citation type="submission" date="2015-01" db="EMBL/GenBank/DDBJ databases">
        <title>Evolutionary Origins and Diversification of the Mycorrhizal Mutualists.</title>
        <authorList>
            <consortium name="DOE Joint Genome Institute"/>
            <consortium name="Mycorrhizal Genomics Consortium"/>
            <person name="Kohler A."/>
            <person name="Kuo A."/>
            <person name="Nagy L.G."/>
            <person name="Floudas D."/>
            <person name="Copeland A."/>
            <person name="Barry K.W."/>
            <person name="Cichocki N."/>
            <person name="Veneault-Fourrey C."/>
            <person name="LaButti K."/>
            <person name="Lindquist E.A."/>
            <person name="Lipzen A."/>
            <person name="Lundell T."/>
            <person name="Morin E."/>
            <person name="Murat C."/>
            <person name="Riley R."/>
            <person name="Ohm R."/>
            <person name="Sun H."/>
            <person name="Tunlid A."/>
            <person name="Henrissat B."/>
            <person name="Grigoriev I.V."/>
            <person name="Hibbett D.S."/>
            <person name="Martin F."/>
        </authorList>
    </citation>
    <scope>NUCLEOTIDE SEQUENCE [LARGE SCALE GENOMIC DNA]</scope>
    <source>
        <strain evidence="3">MAFF 305830</strain>
    </source>
</reference>
<name>A0A0C3AP30_SERVB</name>
<proteinExistence type="predicted"/>
<dbReference type="STRING" id="933852.A0A0C3AP30"/>
<dbReference type="InterPro" id="IPR027948">
    <property type="entry name" value="DUF4436"/>
</dbReference>
<dbReference type="AlphaFoldDB" id="A0A0C3AP30"/>
<sequence>MDFTAPTSPISASVMLSVELISIDIESRTLVMDWYARMPACTPLVVANIYLDPSYLDHASSSFSDLKPYPPAYQYNNSDFYYWGIQIDATFRTISKLEGSRLPNLAAQRSTTNQFPFDKYTAKFGLYAVNNETGVGMPVNITHSSGMAPNFDVSLDWAFTAVYNTSHGPQPQLQFTLQITRSRIIQFFMISISVVCWLLILAMGLITATVLVYPLRKFYPKAPLMIVSVALGLLFVRVNLPGAPHGLGTKIDTFTILPAVIILGVCTFFLLLVVLRQEVLASITEEQKPKTV</sequence>
<keyword evidence="1" id="KW-0472">Membrane</keyword>
<evidence type="ECO:0000256" key="1">
    <source>
        <dbReference type="SAM" id="Phobius"/>
    </source>
</evidence>
<gene>
    <name evidence="2" type="ORF">M408DRAFT_330687</name>
</gene>
<feature type="transmembrane region" description="Helical" evidence="1">
    <location>
        <begin position="187"/>
        <end position="212"/>
    </location>
</feature>
<feature type="transmembrane region" description="Helical" evidence="1">
    <location>
        <begin position="224"/>
        <end position="242"/>
    </location>
</feature>
<dbReference type="Pfam" id="PF14494">
    <property type="entry name" value="DUF4436"/>
    <property type="match status" value="1"/>
</dbReference>